<sequence>MAPLVNGASKAASARTSRAGSTARDIIKHRDKPYKTEQHRILAKKRKLNLRTTYTQHMPSGYTFLPVGTPDLAERCKEISRKKDVPVNVVNAKPVSRNAQNPSHVSHHIARIGYHFRADIVDEAREQLGYVLYRGKFVKETDLQIERQQAAQDSAVARAFERQGVSADHIRQKSQGETPDKVRAAIKELFPKIPDFDLDEIVRRAWEEGASRVGTNSQLGLPRRVQLATIARIRHTYTDYDQLLRAFEWKEARVMVEPGCLQKLIEWRGEEEDQDDDELEEIIRETIVIDDDDAFEGGLSDAFSSPIEIDSGSEAGVEIIHHAAAQDLGAESADDRSRRRVRRNQSRQREQDPRHALAKQKIGDARERLRTGVPLREAMPPLREAAWAAGDGSEPGRINVQPDANGQYPTEIIVDGQRMRLVSWSSDLSRAESSRFDERNDILGSAVRSADVSQVPSQTTQALTRPQQVYAQPPPSQQGAYDHTYGRYVGAPAAYPRPSLLPSWEYPAQDGVDRPASSIEGDHRSMQPGNRQVLSTVAFPSTPDSGRGQKRREDDLHHLTPPVRFDQPPIQLRSDCADQPSSAGVVTVDLLSPIRPARGTQTSPMVLSDGTGLEAVHSAHPYQRDVIYTRPPAQPPSYLSRPLSPSYGRPAEPQRLSYFADYTGDRRLRYGPGPEPPQYLQNQPTAIPYDDYTRAPPNSRLYDSDLPAGYARVPYALVTAAQPDAMNASYQRPAQRVPQPVHGAPAPIQQAYTGISPRAPPPPGYKYADYGTAPDHVVAPNGERASARYQPLHGAIAPTQYYHPS</sequence>
<feature type="domain" description="DUF2293" evidence="2">
    <location>
        <begin position="185"/>
        <end position="268"/>
    </location>
</feature>
<organism evidence="3 5">
    <name type="scientific">Friedmanniomyces endolithicus</name>
    <dbReference type="NCBI Taxonomy" id="329885"/>
    <lineage>
        <taxon>Eukaryota</taxon>
        <taxon>Fungi</taxon>
        <taxon>Dikarya</taxon>
        <taxon>Ascomycota</taxon>
        <taxon>Pezizomycotina</taxon>
        <taxon>Dothideomycetes</taxon>
        <taxon>Dothideomycetidae</taxon>
        <taxon>Mycosphaerellales</taxon>
        <taxon>Teratosphaeriaceae</taxon>
        <taxon>Friedmanniomyces</taxon>
    </lineage>
</organism>
<evidence type="ECO:0000313" key="4">
    <source>
        <dbReference type="EMBL" id="KAK0974000.1"/>
    </source>
</evidence>
<evidence type="ECO:0000256" key="1">
    <source>
        <dbReference type="SAM" id="MobiDB-lite"/>
    </source>
</evidence>
<evidence type="ECO:0000313" key="3">
    <source>
        <dbReference type="EMBL" id="KAK0313165.1"/>
    </source>
</evidence>
<feature type="region of interest" description="Disordered" evidence="1">
    <location>
        <begin position="506"/>
        <end position="569"/>
    </location>
</feature>
<evidence type="ECO:0000313" key="6">
    <source>
        <dbReference type="Proteomes" id="UP001175353"/>
    </source>
</evidence>
<reference evidence="4" key="2">
    <citation type="submission" date="2023-06" db="EMBL/GenBank/DDBJ databases">
        <title>Black Yeasts Isolated from many extreme environments.</title>
        <authorList>
            <person name="Coleine C."/>
            <person name="Stajich J.E."/>
            <person name="Selbmann L."/>
        </authorList>
    </citation>
    <scope>NUCLEOTIDE SEQUENCE</scope>
    <source>
        <strain evidence="4">CCFEE 5200</strain>
    </source>
</reference>
<name>A0AAN6FBJ4_9PEZI</name>
<comment type="caution">
    <text evidence="3">The sequence shown here is derived from an EMBL/GenBank/DDBJ whole genome shotgun (WGS) entry which is preliminary data.</text>
</comment>
<feature type="compositionally biased region" description="Polar residues" evidence="1">
    <location>
        <begin position="527"/>
        <end position="544"/>
    </location>
</feature>
<feature type="region of interest" description="Disordered" evidence="1">
    <location>
        <begin position="628"/>
        <end position="652"/>
    </location>
</feature>
<accession>A0AAN6FBJ4</accession>
<protein>
    <recommendedName>
        <fullName evidence="2">DUF2293 domain-containing protein</fullName>
    </recommendedName>
</protein>
<feature type="region of interest" description="Disordered" evidence="1">
    <location>
        <begin position="1"/>
        <end position="35"/>
    </location>
</feature>
<feature type="region of interest" description="Disordered" evidence="1">
    <location>
        <begin position="327"/>
        <end position="358"/>
    </location>
</feature>
<dbReference type="Proteomes" id="UP001175353">
    <property type="component" value="Unassembled WGS sequence"/>
</dbReference>
<feature type="compositionally biased region" description="Basic and acidic residues" evidence="1">
    <location>
        <begin position="347"/>
        <end position="358"/>
    </location>
</feature>
<feature type="compositionally biased region" description="Low complexity" evidence="1">
    <location>
        <begin position="7"/>
        <end position="24"/>
    </location>
</feature>
<dbReference type="Proteomes" id="UP001168146">
    <property type="component" value="Unassembled WGS sequence"/>
</dbReference>
<evidence type="ECO:0000259" key="2">
    <source>
        <dbReference type="Pfam" id="PF10056"/>
    </source>
</evidence>
<reference evidence="3" key="1">
    <citation type="submission" date="2021-12" db="EMBL/GenBank/DDBJ databases">
        <title>Black yeast isolated from Biological Soil Crust.</title>
        <authorList>
            <person name="Kurbessoian T."/>
        </authorList>
    </citation>
    <scope>NUCLEOTIDE SEQUENCE</scope>
    <source>
        <strain evidence="3">CCFEE 5208</strain>
    </source>
</reference>
<feature type="compositionally biased region" description="Low complexity" evidence="1">
    <location>
        <begin position="636"/>
        <end position="647"/>
    </location>
</feature>
<dbReference type="InterPro" id="IPR018744">
    <property type="entry name" value="DUF2293"/>
</dbReference>
<evidence type="ECO:0000313" key="5">
    <source>
        <dbReference type="Proteomes" id="UP001168146"/>
    </source>
</evidence>
<dbReference type="Pfam" id="PF10056">
    <property type="entry name" value="DUF2293"/>
    <property type="match status" value="1"/>
</dbReference>
<proteinExistence type="predicted"/>
<dbReference type="EMBL" id="JAUJLE010000157">
    <property type="protein sequence ID" value="KAK0974000.1"/>
    <property type="molecule type" value="Genomic_DNA"/>
</dbReference>
<dbReference type="AlphaFoldDB" id="A0AAN6FBJ4"/>
<keyword evidence="6" id="KW-1185">Reference proteome</keyword>
<feature type="compositionally biased region" description="Basic and acidic residues" evidence="1">
    <location>
        <begin position="25"/>
        <end position="35"/>
    </location>
</feature>
<dbReference type="PANTHER" id="PTHR38113">
    <property type="match status" value="1"/>
</dbReference>
<gene>
    <name evidence="3" type="ORF">LTR82_013596</name>
    <name evidence="4" type="ORF">LTR91_014546</name>
</gene>
<dbReference type="EMBL" id="JASUXU010000061">
    <property type="protein sequence ID" value="KAK0313165.1"/>
    <property type="molecule type" value="Genomic_DNA"/>
</dbReference>
<dbReference type="PANTHER" id="PTHR38113:SF1">
    <property type="entry name" value="DUF2293 DOMAIN-CONTAINING PROTEIN"/>
    <property type="match status" value="1"/>
</dbReference>